<dbReference type="GO" id="GO:0005829">
    <property type="term" value="C:cytosol"/>
    <property type="evidence" value="ECO:0007669"/>
    <property type="project" value="TreeGrafter"/>
</dbReference>
<reference evidence="3" key="1">
    <citation type="submission" date="2023-08" db="EMBL/GenBank/DDBJ databases">
        <title>Draft sequence of the Babesia gibsoni genome.</title>
        <authorList>
            <person name="Yamagishi J.Y."/>
            <person name="Xuan X.X."/>
        </authorList>
    </citation>
    <scope>NUCLEOTIDE SEQUENCE</scope>
    <source>
        <strain evidence="3">Azabu</strain>
    </source>
</reference>
<protein>
    <submittedName>
        <fullName evidence="3">GDP dissociation inhibitor like protein</fullName>
    </submittedName>
</protein>
<gene>
    <name evidence="3" type="ORF">BgAZ_108690</name>
</gene>
<name>A0AAD8PGR3_BABGI</name>
<dbReference type="GO" id="GO:0005634">
    <property type="term" value="C:nucleus"/>
    <property type="evidence" value="ECO:0007669"/>
    <property type="project" value="TreeGrafter"/>
</dbReference>
<dbReference type="InterPro" id="IPR036188">
    <property type="entry name" value="FAD/NAD-bd_sf"/>
</dbReference>
<evidence type="ECO:0000256" key="2">
    <source>
        <dbReference type="SAM" id="MobiDB-lite"/>
    </source>
</evidence>
<accession>A0AAD8PGR3</accession>
<dbReference type="Proteomes" id="UP001230268">
    <property type="component" value="Unassembled WGS sequence"/>
</dbReference>
<dbReference type="PANTHER" id="PTHR11787">
    <property type="entry name" value="RAB GDP-DISSOCIATION INHIBITOR"/>
    <property type="match status" value="1"/>
</dbReference>
<feature type="region of interest" description="Disordered" evidence="2">
    <location>
        <begin position="630"/>
        <end position="654"/>
    </location>
</feature>
<dbReference type="EMBL" id="JAVEPI010000001">
    <property type="protein sequence ID" value="KAK1444963.1"/>
    <property type="molecule type" value="Genomic_DNA"/>
</dbReference>
<dbReference type="Gene3D" id="3.30.519.10">
    <property type="entry name" value="Guanine Nucleotide Dissociation Inhibitor, domain 2"/>
    <property type="match status" value="1"/>
</dbReference>
<comment type="similarity">
    <text evidence="1">Belongs to the Rab GDI family.</text>
</comment>
<dbReference type="PRINTS" id="PR00891">
    <property type="entry name" value="RABGDIREP"/>
</dbReference>
<feature type="region of interest" description="Disordered" evidence="2">
    <location>
        <begin position="97"/>
        <end position="117"/>
    </location>
</feature>
<dbReference type="GO" id="GO:0016192">
    <property type="term" value="P:vesicle-mediated transport"/>
    <property type="evidence" value="ECO:0007669"/>
    <property type="project" value="TreeGrafter"/>
</dbReference>
<dbReference type="AlphaFoldDB" id="A0AAD8PGR3"/>
<dbReference type="Gene3D" id="3.50.50.60">
    <property type="entry name" value="FAD/NAD(P)-binding domain"/>
    <property type="match status" value="1"/>
</dbReference>
<evidence type="ECO:0000256" key="1">
    <source>
        <dbReference type="ARBA" id="ARBA00005593"/>
    </source>
</evidence>
<dbReference type="PANTHER" id="PTHR11787:SF4">
    <property type="entry name" value="CHM, RAB ESCORT PROTEIN 1"/>
    <property type="match status" value="1"/>
</dbReference>
<organism evidence="3 4">
    <name type="scientific">Babesia gibsoni</name>
    <dbReference type="NCBI Taxonomy" id="33632"/>
    <lineage>
        <taxon>Eukaryota</taxon>
        <taxon>Sar</taxon>
        <taxon>Alveolata</taxon>
        <taxon>Apicomplexa</taxon>
        <taxon>Aconoidasida</taxon>
        <taxon>Piroplasmida</taxon>
        <taxon>Babesiidae</taxon>
        <taxon>Babesia</taxon>
    </lineage>
</organism>
<dbReference type="Gene3D" id="1.10.405.10">
    <property type="entry name" value="Guanine Nucleotide Dissociation Inhibitor, domain 1"/>
    <property type="match status" value="1"/>
</dbReference>
<dbReference type="Pfam" id="PF00996">
    <property type="entry name" value="GDI"/>
    <property type="match status" value="2"/>
</dbReference>
<sequence>MDDEISVDAVIAGTGITASLIAANLSYNGCKVLQIDRHRYYGSSHRTLTVKYLLQMRESRCLNSVDRLRGQWMTYVSQQGVSKVSEGHSQRETCDVNMSRDDGESPNSTHEAEVHARTASVDREKFDEFLTLLSSHKTDDAKVYFELSPFAKGGVEEVMALEHLFDEKSKYAFDLWPKVLFSKSATVDFLLNSGAHSYIHFTDTKGPMIYGYEPQDEDEKFILYRIPNSKTAISRSGLMSPMEKRTLMLFISSLSDIIYVPMFSSLSLRGGDAPEDSVGASAMSVIENPNENWTAFLKRTGCTQTLIDLLSYGICLGGGDIATWTKLQGLERMLKYVQSVGVFGEHDSSFVYSMYGTADIVQAFCRVGALLGATYMLDTSVEAVTHDEDSGVKILTLSNQIKVKTKLLIVDDEMVIPKELRPRDERTSGAAFNSRRYLHVMTFVYPKPVIPEVNIAVICPKEESTKGNPEGEPIYLFQTGSDTGTAPDNMHVVYVMTIDSHQPLPFESFSQCNHPSVNRLQRCFKSVLGLNGNGLDEVTLVIYTSHELDDGADYRKHSIAEHAGWLSKDGSQRKGSGVVFITMLNGTPVIPLIEEIPMAVTICDTLLSGRERQLSPYMDSGLEEFLHVERKEPAEDMEEDSTAEKLDSIINKYA</sequence>
<evidence type="ECO:0000313" key="3">
    <source>
        <dbReference type="EMBL" id="KAK1444963.1"/>
    </source>
</evidence>
<evidence type="ECO:0000313" key="4">
    <source>
        <dbReference type="Proteomes" id="UP001230268"/>
    </source>
</evidence>
<dbReference type="GO" id="GO:0005092">
    <property type="term" value="F:GDP-dissociation inhibitor activity"/>
    <property type="evidence" value="ECO:0007669"/>
    <property type="project" value="InterPro"/>
</dbReference>
<dbReference type="SUPFAM" id="SSF51905">
    <property type="entry name" value="FAD/NAD(P)-binding domain"/>
    <property type="match status" value="1"/>
</dbReference>
<comment type="caution">
    <text evidence="3">The sequence shown here is derived from an EMBL/GenBank/DDBJ whole genome shotgun (WGS) entry which is preliminary data.</text>
</comment>
<dbReference type="GO" id="GO:0005968">
    <property type="term" value="C:Rab-protein geranylgeranyltransferase complex"/>
    <property type="evidence" value="ECO:0007669"/>
    <property type="project" value="TreeGrafter"/>
</dbReference>
<keyword evidence="4" id="KW-1185">Reference proteome</keyword>
<dbReference type="GO" id="GO:0007264">
    <property type="term" value="P:small GTPase-mediated signal transduction"/>
    <property type="evidence" value="ECO:0007669"/>
    <property type="project" value="InterPro"/>
</dbReference>
<proteinExistence type="inferred from homology"/>
<dbReference type="InterPro" id="IPR018203">
    <property type="entry name" value="GDP_dissociation_inhibitor"/>
</dbReference>